<keyword evidence="2" id="KW-1185">Reference proteome</keyword>
<gene>
    <name evidence="1" type="ORF">MBAV_001674</name>
</gene>
<organism evidence="1 2">
    <name type="scientific">Candidatus Magnetobacterium bavaricum</name>
    <dbReference type="NCBI Taxonomy" id="29290"/>
    <lineage>
        <taxon>Bacteria</taxon>
        <taxon>Pseudomonadati</taxon>
        <taxon>Nitrospirota</taxon>
        <taxon>Thermodesulfovibrionia</taxon>
        <taxon>Thermodesulfovibrionales</taxon>
        <taxon>Candidatus Magnetobacteriaceae</taxon>
        <taxon>Candidatus Magnetobacterium</taxon>
    </lineage>
</organism>
<proteinExistence type="predicted"/>
<accession>A0A0F3GW53</accession>
<dbReference type="EMBL" id="LACI01000727">
    <property type="protein sequence ID" value="KJU86136.1"/>
    <property type="molecule type" value="Genomic_DNA"/>
</dbReference>
<comment type="caution">
    <text evidence="1">The sequence shown here is derived from an EMBL/GenBank/DDBJ whole genome shotgun (WGS) entry which is preliminary data.</text>
</comment>
<name>A0A0F3GW53_9BACT</name>
<evidence type="ECO:0000313" key="2">
    <source>
        <dbReference type="Proteomes" id="UP000033423"/>
    </source>
</evidence>
<sequence length="51" mass="5594">MLNPSSQKYLQENFGSHAVVVILLWEGLGEGGNCTVITTYSGLPTFFFLTL</sequence>
<dbReference type="Proteomes" id="UP000033423">
    <property type="component" value="Unassembled WGS sequence"/>
</dbReference>
<evidence type="ECO:0000313" key="1">
    <source>
        <dbReference type="EMBL" id="KJU86136.1"/>
    </source>
</evidence>
<reference evidence="1 2" key="1">
    <citation type="submission" date="2015-02" db="EMBL/GenBank/DDBJ databases">
        <title>Single-cell genomics of uncultivated deep-branching MTB reveals a conserved set of magnetosome genes.</title>
        <authorList>
            <person name="Kolinko S."/>
            <person name="Richter M."/>
            <person name="Glockner F.O."/>
            <person name="Brachmann A."/>
            <person name="Schuler D."/>
        </authorList>
    </citation>
    <scope>NUCLEOTIDE SEQUENCE [LARGE SCALE GENOMIC DNA]</scope>
    <source>
        <strain evidence="1">TM-1</strain>
    </source>
</reference>
<dbReference type="AlphaFoldDB" id="A0A0F3GW53"/>
<protein>
    <submittedName>
        <fullName evidence="1">Uncharacterized protein</fullName>
    </submittedName>
</protein>